<dbReference type="AlphaFoldDB" id="A0AA47KMR0"/>
<dbReference type="Proteomes" id="UP001164748">
    <property type="component" value="Chromosome"/>
</dbReference>
<dbReference type="RefSeq" id="WP_269579804.1">
    <property type="nucleotide sequence ID" value="NZ_CP114588.1"/>
</dbReference>
<accession>A0AA47KMR0</accession>
<dbReference type="EMBL" id="CP114588">
    <property type="protein sequence ID" value="WBA09688.1"/>
    <property type="molecule type" value="Genomic_DNA"/>
</dbReference>
<name>A0AA47KMR0_9GAMM</name>
<sequence>MFTIIGKLISKDGRDNSLRKLWDDVSPIMLSDGACTQEEIDYINHEMDRNNGRFTNDNSSVLRFRNKLIAHNEANPEVRWDEVDSELSLLIRMWSLLVAWSSFGLFQPFRSNDVAFMGLESCYQKSELAALKNSRGNYLDKVKKWSVSYAHSGEVDQGRGAFSTLSTKVTIRKELT</sequence>
<evidence type="ECO:0000313" key="1">
    <source>
        <dbReference type="EMBL" id="WBA09688.1"/>
    </source>
</evidence>
<reference evidence="1" key="1">
    <citation type="submission" date="2022-09" db="EMBL/GenBank/DDBJ databases">
        <authorList>
            <person name="Li Z.-J."/>
        </authorList>
    </citation>
    <scope>NUCLEOTIDE SEQUENCE</scope>
    <source>
        <strain evidence="1">TGB11</strain>
    </source>
</reference>
<protein>
    <submittedName>
        <fullName evidence="1">Uncharacterized protein</fullName>
    </submittedName>
</protein>
<proteinExistence type="predicted"/>
<gene>
    <name evidence="1" type="ORF">N8M53_05710</name>
</gene>
<evidence type="ECO:0000313" key="2">
    <source>
        <dbReference type="Proteomes" id="UP001164748"/>
    </source>
</evidence>
<organism evidence="1 2">
    <name type="scientific">Salinivibrio kushneri</name>
    <dbReference type="NCBI Taxonomy" id="1908198"/>
    <lineage>
        <taxon>Bacteria</taxon>
        <taxon>Pseudomonadati</taxon>
        <taxon>Pseudomonadota</taxon>
        <taxon>Gammaproteobacteria</taxon>
        <taxon>Vibrionales</taxon>
        <taxon>Vibrionaceae</taxon>
        <taxon>Salinivibrio</taxon>
    </lineage>
</organism>